<protein>
    <submittedName>
        <fullName evidence="2">Uncharacterized protein</fullName>
    </submittedName>
</protein>
<sequence length="76" mass="8299">MTSSRTDSRQTPPAMSRVPDPSPRPSGAQFALDRFLQQGVVGSGVRREAADYLAFLLIRNFSKFHSTSVGLSCLMP</sequence>
<comment type="caution">
    <text evidence="2">The sequence shown here is derived from an EMBL/GenBank/DDBJ whole genome shotgun (WGS) entry which is preliminary data.</text>
</comment>
<proteinExistence type="predicted"/>
<gene>
    <name evidence="2" type="ORF">GTP56_19750</name>
</gene>
<dbReference type="AlphaFoldDB" id="A0A7X4KID8"/>
<dbReference type="Proteomes" id="UP000469734">
    <property type="component" value="Unassembled WGS sequence"/>
</dbReference>
<reference evidence="2 3" key="1">
    <citation type="submission" date="2019-12" db="EMBL/GenBank/DDBJ databases">
        <title>Novel species isolated from a subtropical stream in China.</title>
        <authorList>
            <person name="Lu H."/>
        </authorList>
    </citation>
    <scope>NUCLEOTIDE SEQUENCE [LARGE SCALE GENOMIC DNA]</scope>
    <source>
        <strain evidence="2 3">FT134W</strain>
    </source>
</reference>
<feature type="compositionally biased region" description="Polar residues" evidence="1">
    <location>
        <begin position="1"/>
        <end position="13"/>
    </location>
</feature>
<dbReference type="RefSeq" id="WP_161051362.1">
    <property type="nucleotide sequence ID" value="NZ_WWCR01000023.1"/>
</dbReference>
<evidence type="ECO:0000313" key="3">
    <source>
        <dbReference type="Proteomes" id="UP000469734"/>
    </source>
</evidence>
<dbReference type="EMBL" id="WWCR01000023">
    <property type="protein sequence ID" value="MYM74410.1"/>
    <property type="molecule type" value="Genomic_DNA"/>
</dbReference>
<evidence type="ECO:0000256" key="1">
    <source>
        <dbReference type="SAM" id="MobiDB-lite"/>
    </source>
</evidence>
<organism evidence="2 3">
    <name type="scientific">Duganella margarita</name>
    <dbReference type="NCBI Taxonomy" id="2692170"/>
    <lineage>
        <taxon>Bacteria</taxon>
        <taxon>Pseudomonadati</taxon>
        <taxon>Pseudomonadota</taxon>
        <taxon>Betaproteobacteria</taxon>
        <taxon>Burkholderiales</taxon>
        <taxon>Oxalobacteraceae</taxon>
        <taxon>Telluria group</taxon>
        <taxon>Duganella</taxon>
    </lineage>
</organism>
<accession>A0A7X4KID8</accession>
<feature type="region of interest" description="Disordered" evidence="1">
    <location>
        <begin position="1"/>
        <end position="28"/>
    </location>
</feature>
<name>A0A7X4KID8_9BURK</name>
<evidence type="ECO:0000313" key="2">
    <source>
        <dbReference type="EMBL" id="MYM74410.1"/>
    </source>
</evidence>